<proteinExistence type="predicted"/>
<evidence type="ECO:0000313" key="2">
    <source>
        <dbReference type="EnsemblPlants" id="AET4Gv20146500.3"/>
    </source>
</evidence>
<evidence type="ECO:0000313" key="3">
    <source>
        <dbReference type="Proteomes" id="UP000015105"/>
    </source>
</evidence>
<reference evidence="2" key="4">
    <citation type="submission" date="2019-03" db="UniProtKB">
        <authorList>
            <consortium name="EnsemblPlants"/>
        </authorList>
    </citation>
    <scope>IDENTIFICATION</scope>
</reference>
<protein>
    <submittedName>
        <fullName evidence="2">Uncharacterized protein</fullName>
    </submittedName>
</protein>
<keyword evidence="3" id="KW-1185">Reference proteome</keyword>
<name>A0A453HCE0_AEGTS</name>
<dbReference type="AlphaFoldDB" id="A0A453HCE0"/>
<dbReference type="GO" id="GO:0003712">
    <property type="term" value="F:transcription coregulator activity"/>
    <property type="evidence" value="ECO:0007669"/>
    <property type="project" value="InterPro"/>
</dbReference>
<feature type="chain" id="PRO_5019513611" evidence="1">
    <location>
        <begin position="26"/>
        <end position="127"/>
    </location>
</feature>
<dbReference type="PANTHER" id="PTHR13526:SF20">
    <property type="entry name" value="OS01G0117800 PROTEIN"/>
    <property type="match status" value="1"/>
</dbReference>
<reference evidence="3" key="1">
    <citation type="journal article" date="2014" name="Science">
        <title>Ancient hybridizations among the ancestral genomes of bread wheat.</title>
        <authorList>
            <consortium name="International Wheat Genome Sequencing Consortium,"/>
            <person name="Marcussen T."/>
            <person name="Sandve S.R."/>
            <person name="Heier L."/>
            <person name="Spannagl M."/>
            <person name="Pfeifer M."/>
            <person name="Jakobsen K.S."/>
            <person name="Wulff B.B."/>
            <person name="Steuernagel B."/>
            <person name="Mayer K.F."/>
            <person name="Olsen O.A."/>
        </authorList>
    </citation>
    <scope>NUCLEOTIDE SEQUENCE [LARGE SCALE GENOMIC DNA]</scope>
    <source>
        <strain evidence="3">cv. AL8/78</strain>
    </source>
</reference>
<organism evidence="2 3">
    <name type="scientific">Aegilops tauschii subsp. strangulata</name>
    <name type="common">Goatgrass</name>
    <dbReference type="NCBI Taxonomy" id="200361"/>
    <lineage>
        <taxon>Eukaryota</taxon>
        <taxon>Viridiplantae</taxon>
        <taxon>Streptophyta</taxon>
        <taxon>Embryophyta</taxon>
        <taxon>Tracheophyta</taxon>
        <taxon>Spermatophyta</taxon>
        <taxon>Magnoliopsida</taxon>
        <taxon>Liliopsida</taxon>
        <taxon>Poales</taxon>
        <taxon>Poaceae</taxon>
        <taxon>BOP clade</taxon>
        <taxon>Pooideae</taxon>
        <taxon>Triticodae</taxon>
        <taxon>Triticeae</taxon>
        <taxon>Triticinae</taxon>
        <taxon>Aegilops</taxon>
    </lineage>
</organism>
<dbReference type="GO" id="GO:0006357">
    <property type="term" value="P:regulation of transcription by RNA polymerase II"/>
    <property type="evidence" value="ECO:0007669"/>
    <property type="project" value="TreeGrafter"/>
</dbReference>
<sequence length="127" mass="14650">MACLFLLQFLVVHHLWILYFINVFLQDIEYGCLPKDILHGIPCKCQNGIIVCEVRDYRSFLSSGGDSSEYDFPKLNRIALRLGTECVVNDLSLIADALWTYHEQLISTSVNLERQGLTVIYYFRNPT</sequence>
<reference evidence="2" key="3">
    <citation type="journal article" date="2017" name="Nature">
        <title>Genome sequence of the progenitor of the wheat D genome Aegilops tauschii.</title>
        <authorList>
            <person name="Luo M.C."/>
            <person name="Gu Y.Q."/>
            <person name="Puiu D."/>
            <person name="Wang H."/>
            <person name="Twardziok S.O."/>
            <person name="Deal K.R."/>
            <person name="Huo N."/>
            <person name="Zhu T."/>
            <person name="Wang L."/>
            <person name="Wang Y."/>
            <person name="McGuire P.E."/>
            <person name="Liu S."/>
            <person name="Long H."/>
            <person name="Ramasamy R.K."/>
            <person name="Rodriguez J.C."/>
            <person name="Van S.L."/>
            <person name="Yuan L."/>
            <person name="Wang Z."/>
            <person name="Xia Z."/>
            <person name="Xiao L."/>
            <person name="Anderson O.D."/>
            <person name="Ouyang S."/>
            <person name="Liang Y."/>
            <person name="Zimin A.V."/>
            <person name="Pertea G."/>
            <person name="Qi P."/>
            <person name="Bennetzen J.L."/>
            <person name="Dai X."/>
            <person name="Dawson M.W."/>
            <person name="Muller H.G."/>
            <person name="Kugler K."/>
            <person name="Rivarola-Duarte L."/>
            <person name="Spannagl M."/>
            <person name="Mayer K.F.X."/>
            <person name="Lu F.H."/>
            <person name="Bevan M.W."/>
            <person name="Leroy P."/>
            <person name="Li P."/>
            <person name="You F.M."/>
            <person name="Sun Q."/>
            <person name="Liu Z."/>
            <person name="Lyons E."/>
            <person name="Wicker T."/>
            <person name="Salzberg S.L."/>
            <person name="Devos K.M."/>
            <person name="Dvorak J."/>
        </authorList>
    </citation>
    <scope>NUCLEOTIDE SEQUENCE [LARGE SCALE GENOMIC DNA]</scope>
    <source>
        <strain evidence="2">cv. AL8/78</strain>
    </source>
</reference>
<dbReference type="Proteomes" id="UP000015105">
    <property type="component" value="Chromosome 4D"/>
</dbReference>
<feature type="signal peptide" evidence="1">
    <location>
        <begin position="1"/>
        <end position="25"/>
    </location>
</feature>
<keyword evidence="1" id="KW-0732">Signal</keyword>
<dbReference type="PANTHER" id="PTHR13526">
    <property type="entry name" value="TRANSCRIPTION FACTOR SPT20 HOMOLOG"/>
    <property type="match status" value="1"/>
</dbReference>
<dbReference type="EnsemblPlants" id="AET4Gv20146500.3">
    <property type="protein sequence ID" value="AET4Gv20146500.3"/>
    <property type="gene ID" value="AET4Gv20146500"/>
</dbReference>
<dbReference type="GO" id="GO:0000124">
    <property type="term" value="C:SAGA complex"/>
    <property type="evidence" value="ECO:0007669"/>
    <property type="project" value="InterPro"/>
</dbReference>
<dbReference type="Gramene" id="AET4Gv20146500.3">
    <property type="protein sequence ID" value="AET4Gv20146500.3"/>
    <property type="gene ID" value="AET4Gv20146500"/>
</dbReference>
<reference evidence="3" key="2">
    <citation type="journal article" date="2017" name="Nat. Plants">
        <title>The Aegilops tauschii genome reveals multiple impacts of transposons.</title>
        <authorList>
            <person name="Zhao G."/>
            <person name="Zou C."/>
            <person name="Li K."/>
            <person name="Wang K."/>
            <person name="Li T."/>
            <person name="Gao L."/>
            <person name="Zhang X."/>
            <person name="Wang H."/>
            <person name="Yang Z."/>
            <person name="Liu X."/>
            <person name="Jiang W."/>
            <person name="Mao L."/>
            <person name="Kong X."/>
            <person name="Jiao Y."/>
            <person name="Jia J."/>
        </authorList>
    </citation>
    <scope>NUCLEOTIDE SEQUENCE [LARGE SCALE GENOMIC DNA]</scope>
    <source>
        <strain evidence="3">cv. AL8/78</strain>
    </source>
</reference>
<evidence type="ECO:0000256" key="1">
    <source>
        <dbReference type="SAM" id="SignalP"/>
    </source>
</evidence>
<reference evidence="2" key="5">
    <citation type="journal article" date="2021" name="G3 (Bethesda)">
        <title>Aegilops tauschii genome assembly Aet v5.0 features greater sequence contiguity and improved annotation.</title>
        <authorList>
            <person name="Wang L."/>
            <person name="Zhu T."/>
            <person name="Rodriguez J.C."/>
            <person name="Deal K.R."/>
            <person name="Dubcovsky J."/>
            <person name="McGuire P.E."/>
            <person name="Lux T."/>
            <person name="Spannagl M."/>
            <person name="Mayer K.F.X."/>
            <person name="Baldrich P."/>
            <person name="Meyers B.C."/>
            <person name="Huo N."/>
            <person name="Gu Y.Q."/>
            <person name="Zhou H."/>
            <person name="Devos K.M."/>
            <person name="Bennetzen J.L."/>
            <person name="Unver T."/>
            <person name="Budak H."/>
            <person name="Gulick P.J."/>
            <person name="Galiba G."/>
            <person name="Kalapos B."/>
            <person name="Nelson D.R."/>
            <person name="Li P."/>
            <person name="You F.M."/>
            <person name="Luo M.C."/>
            <person name="Dvorak J."/>
        </authorList>
    </citation>
    <scope>NUCLEOTIDE SEQUENCE [LARGE SCALE GENOMIC DNA]</scope>
    <source>
        <strain evidence="2">cv. AL8/78</strain>
    </source>
</reference>
<dbReference type="InterPro" id="IPR021950">
    <property type="entry name" value="Spt20"/>
</dbReference>
<accession>A0A453HCE0</accession>